<dbReference type="EMBL" id="KZ993211">
    <property type="protein sequence ID" value="RKP05225.1"/>
    <property type="molecule type" value="Genomic_DNA"/>
</dbReference>
<name>A0A4P9XHP7_9FUNG</name>
<accession>A0A4P9XHP7</accession>
<proteinExistence type="predicted"/>
<keyword evidence="2" id="KW-1185">Reference proteome</keyword>
<dbReference type="GO" id="GO:0016791">
    <property type="term" value="F:phosphatase activity"/>
    <property type="evidence" value="ECO:0007669"/>
    <property type="project" value="TreeGrafter"/>
</dbReference>
<sequence length="150" mass="17718">YARHLKYVRDYQLVYGKKAEYDAAAAPIRTELDVLRENHQFVRDLDEDPQALSWEQRVAKKYYDQLFKEYCLADLRFYREGKVAMRWRTEAEVVSGKGQFACGSLHCDARDDLRSWEVNFAYAEAGEHKNALVKLRLCPPCSDQLNYRKR</sequence>
<dbReference type="InterPro" id="IPR050645">
    <property type="entry name" value="Histidine_acid_phosphatase"/>
</dbReference>
<dbReference type="OrthoDB" id="197967at2759"/>
<organism evidence="1 2">
    <name type="scientific">Thamnocephalis sphaerospora</name>
    <dbReference type="NCBI Taxonomy" id="78915"/>
    <lineage>
        <taxon>Eukaryota</taxon>
        <taxon>Fungi</taxon>
        <taxon>Fungi incertae sedis</taxon>
        <taxon>Zoopagomycota</taxon>
        <taxon>Zoopagomycotina</taxon>
        <taxon>Zoopagomycetes</taxon>
        <taxon>Zoopagales</taxon>
        <taxon>Sigmoideomycetaceae</taxon>
        <taxon>Thamnocephalis</taxon>
    </lineage>
</organism>
<dbReference type="STRING" id="78915.A0A4P9XHP7"/>
<feature type="non-terminal residue" evidence="1">
    <location>
        <position position="150"/>
    </location>
</feature>
<evidence type="ECO:0000313" key="2">
    <source>
        <dbReference type="Proteomes" id="UP000271241"/>
    </source>
</evidence>
<reference evidence="2" key="1">
    <citation type="journal article" date="2018" name="Nat. Microbiol.">
        <title>Leveraging single-cell genomics to expand the fungal tree of life.</title>
        <authorList>
            <person name="Ahrendt S.R."/>
            <person name="Quandt C.A."/>
            <person name="Ciobanu D."/>
            <person name="Clum A."/>
            <person name="Salamov A."/>
            <person name="Andreopoulos B."/>
            <person name="Cheng J.F."/>
            <person name="Woyke T."/>
            <person name="Pelin A."/>
            <person name="Henrissat B."/>
            <person name="Reynolds N.K."/>
            <person name="Benny G.L."/>
            <person name="Smith M.E."/>
            <person name="James T.Y."/>
            <person name="Grigoriev I.V."/>
        </authorList>
    </citation>
    <scope>NUCLEOTIDE SEQUENCE [LARGE SCALE GENOMIC DNA]</scope>
    <source>
        <strain evidence="2">RSA 1356</strain>
    </source>
</reference>
<dbReference type="PANTHER" id="PTHR11567">
    <property type="entry name" value="ACID PHOSPHATASE-RELATED"/>
    <property type="match status" value="1"/>
</dbReference>
<dbReference type="Proteomes" id="UP000271241">
    <property type="component" value="Unassembled WGS sequence"/>
</dbReference>
<protein>
    <submittedName>
        <fullName evidence="1">Folate-sensitive fragile site protein Fra10Ac1-domain-containing protein</fullName>
    </submittedName>
</protein>
<feature type="non-terminal residue" evidence="1">
    <location>
        <position position="1"/>
    </location>
</feature>
<dbReference type="Pfam" id="PF09725">
    <property type="entry name" value="Fra10Ac1"/>
    <property type="match status" value="1"/>
</dbReference>
<gene>
    <name evidence="1" type="ORF">THASP1DRAFT_6287</name>
</gene>
<dbReference type="InterPro" id="IPR019129">
    <property type="entry name" value="Folate-sensitive_fs_Fra10Ac1"/>
</dbReference>
<dbReference type="PANTHER" id="PTHR11567:SF25">
    <property type="entry name" value="PROTEIN FRA10AC1"/>
    <property type="match status" value="1"/>
</dbReference>
<evidence type="ECO:0000313" key="1">
    <source>
        <dbReference type="EMBL" id="RKP05225.1"/>
    </source>
</evidence>
<dbReference type="AlphaFoldDB" id="A0A4P9XHP7"/>